<reference evidence="1 2" key="1">
    <citation type="submission" date="2021-10" db="EMBL/GenBank/DDBJ databases">
        <authorList>
            <person name="Lerdsittikul V."/>
            <person name="Apiratwarrasakul S."/>
            <person name="Thongdee M."/>
        </authorList>
    </citation>
    <scope>NUCLEOTIDE SEQUENCE [LARGE SCALE GENOMIC DNA]</scope>
</reference>
<gene>
    <name evidence="1" type="ORF">vBPaePVL1_16</name>
</gene>
<proteinExistence type="predicted"/>
<keyword evidence="2" id="KW-1185">Reference proteome</keyword>
<dbReference type="EMBL" id="OK665488">
    <property type="protein sequence ID" value="UGV19812.1"/>
    <property type="molecule type" value="Genomic_DNA"/>
</dbReference>
<accession>A0AAE9CGF9</accession>
<evidence type="ECO:0000313" key="2">
    <source>
        <dbReference type="Proteomes" id="UP000827603"/>
    </source>
</evidence>
<sequence>MPTDLETISGGVVTGDNMSPVTARALAALYAGRTVLVNTGELEKVALHLECRNLGKLFEEIAHVYMDETEQMFLVTLVKLGECPAQKPKGAHAISKWEMPVRNHEINHLGKGPRNKFGGFN</sequence>
<evidence type="ECO:0000313" key="1">
    <source>
        <dbReference type="EMBL" id="UGV19812.1"/>
    </source>
</evidence>
<organism evidence="1 2">
    <name type="scientific">Pseudomonas phage VB_PaeP_VL1</name>
    <dbReference type="NCBI Taxonomy" id="2894395"/>
    <lineage>
        <taxon>Viruses</taxon>
        <taxon>Duplodnaviria</taxon>
        <taxon>Heunggongvirae</taxon>
        <taxon>Uroviricota</taxon>
        <taxon>Caudoviricetes</taxon>
        <taxon>Schitoviridae</taxon>
        <taxon>Migulavirinae</taxon>
        <taxon>Litunavirus</taxon>
        <taxon>Litunavirus Vl1</taxon>
    </lineage>
</organism>
<name>A0AAE9CGF9_9CAUD</name>
<dbReference type="Proteomes" id="UP000827603">
    <property type="component" value="Segment"/>
</dbReference>
<protein>
    <submittedName>
        <fullName evidence="1">Uncharacterized protein</fullName>
    </submittedName>
</protein>